<gene>
    <name evidence="2" type="ORF">TRIATDRAFT_92102</name>
</gene>
<name>G9NJA2_HYPAI</name>
<reference evidence="2 3" key="1">
    <citation type="journal article" date="2011" name="Genome Biol.">
        <title>Comparative genome sequence analysis underscores mycoparasitism as the ancestral life style of Trichoderma.</title>
        <authorList>
            <person name="Kubicek C.P."/>
            <person name="Herrera-Estrella A."/>
            <person name="Seidl-Seiboth V."/>
            <person name="Martinez D.A."/>
            <person name="Druzhinina I.S."/>
            <person name="Thon M."/>
            <person name="Zeilinger S."/>
            <person name="Casas-Flores S."/>
            <person name="Horwitz B.A."/>
            <person name="Mukherjee P.K."/>
            <person name="Mukherjee M."/>
            <person name="Kredics L."/>
            <person name="Alcaraz L.D."/>
            <person name="Aerts A."/>
            <person name="Antal Z."/>
            <person name="Atanasova L."/>
            <person name="Cervantes-Badillo M.G."/>
            <person name="Challacombe J."/>
            <person name="Chertkov O."/>
            <person name="McCluskey K."/>
            <person name="Coulpier F."/>
            <person name="Deshpande N."/>
            <person name="von Doehren H."/>
            <person name="Ebbole D.J."/>
            <person name="Esquivel-Naranjo E.U."/>
            <person name="Fekete E."/>
            <person name="Flipphi M."/>
            <person name="Glaser F."/>
            <person name="Gomez-Rodriguez E.Y."/>
            <person name="Gruber S."/>
            <person name="Han C."/>
            <person name="Henrissat B."/>
            <person name="Hermosa R."/>
            <person name="Hernandez-Onate M."/>
            <person name="Karaffa L."/>
            <person name="Kosti I."/>
            <person name="Le Crom S."/>
            <person name="Lindquist E."/>
            <person name="Lucas S."/>
            <person name="Luebeck M."/>
            <person name="Luebeck P.S."/>
            <person name="Margeot A."/>
            <person name="Metz B."/>
            <person name="Misra M."/>
            <person name="Nevalainen H."/>
            <person name="Omann M."/>
            <person name="Packer N."/>
            <person name="Perrone G."/>
            <person name="Uresti-Rivera E.E."/>
            <person name="Salamov A."/>
            <person name="Schmoll M."/>
            <person name="Seiboth B."/>
            <person name="Shapiro H."/>
            <person name="Sukno S."/>
            <person name="Tamayo-Ramos J.A."/>
            <person name="Tisch D."/>
            <person name="Wiest A."/>
            <person name="Wilkinson H.H."/>
            <person name="Zhang M."/>
            <person name="Coutinho P.M."/>
            <person name="Kenerley C.M."/>
            <person name="Monte E."/>
            <person name="Baker S.E."/>
            <person name="Grigoriev I.V."/>
        </authorList>
    </citation>
    <scope>NUCLEOTIDE SEQUENCE [LARGE SCALE GENOMIC DNA]</scope>
    <source>
        <strain evidence="3">ATCC 20476 / IMI 206040</strain>
    </source>
</reference>
<accession>G9NJA2</accession>
<dbReference type="OrthoDB" id="10488080at2759"/>
<organism evidence="2 3">
    <name type="scientific">Hypocrea atroviridis (strain ATCC 20476 / IMI 206040)</name>
    <name type="common">Trichoderma atroviride</name>
    <dbReference type="NCBI Taxonomy" id="452589"/>
    <lineage>
        <taxon>Eukaryota</taxon>
        <taxon>Fungi</taxon>
        <taxon>Dikarya</taxon>
        <taxon>Ascomycota</taxon>
        <taxon>Pezizomycotina</taxon>
        <taxon>Sordariomycetes</taxon>
        <taxon>Hypocreomycetidae</taxon>
        <taxon>Hypocreales</taxon>
        <taxon>Hypocreaceae</taxon>
        <taxon>Trichoderma</taxon>
    </lineage>
</organism>
<evidence type="ECO:0000256" key="1">
    <source>
        <dbReference type="SAM" id="SignalP"/>
    </source>
</evidence>
<keyword evidence="3" id="KW-1185">Reference proteome</keyword>
<dbReference type="Proteomes" id="UP000005426">
    <property type="component" value="Unassembled WGS sequence"/>
</dbReference>
<dbReference type="EMBL" id="ABDG02000017">
    <property type="protein sequence ID" value="EHK49371.1"/>
    <property type="molecule type" value="Genomic_DNA"/>
</dbReference>
<feature type="signal peptide" evidence="1">
    <location>
        <begin position="1"/>
        <end position="20"/>
    </location>
</feature>
<dbReference type="HOGENOM" id="CLU_1825540_0_0_1"/>
<evidence type="ECO:0000313" key="3">
    <source>
        <dbReference type="Proteomes" id="UP000005426"/>
    </source>
</evidence>
<evidence type="ECO:0008006" key="4">
    <source>
        <dbReference type="Google" id="ProtNLM"/>
    </source>
</evidence>
<comment type="caution">
    <text evidence="2">The sequence shown here is derived from an EMBL/GenBank/DDBJ whole genome shotgun (WGS) entry which is preliminary data.</text>
</comment>
<sequence length="141" mass="14993">MTLPLTLLSALFSGLKPVLHEASKYPRPLVVCSVNHRRAFEGVLAPVAPSNPPSALHRRVPCTSTCCPYMHGATSSFQRLVARCWISAMGPTASALAAALRAGAGTRYLAVPGPSTASPRTAAPAFGRPPPGPRYRYFRHT</sequence>
<proteinExistence type="predicted"/>
<protein>
    <recommendedName>
        <fullName evidence="4">Secreted protein</fullName>
    </recommendedName>
</protein>
<dbReference type="AlphaFoldDB" id="G9NJA2"/>
<keyword evidence="1" id="KW-0732">Signal</keyword>
<evidence type="ECO:0000313" key="2">
    <source>
        <dbReference type="EMBL" id="EHK49371.1"/>
    </source>
</evidence>
<feature type="chain" id="PRO_5003524321" description="Secreted protein" evidence="1">
    <location>
        <begin position="21"/>
        <end position="141"/>
    </location>
</feature>